<dbReference type="EMBL" id="BKZW01000001">
    <property type="protein sequence ID" value="GER86959.1"/>
    <property type="molecule type" value="Genomic_DNA"/>
</dbReference>
<evidence type="ECO:0000313" key="2">
    <source>
        <dbReference type="EMBL" id="GER86959.1"/>
    </source>
</evidence>
<keyword evidence="1" id="KW-0812">Transmembrane</keyword>
<dbReference type="Proteomes" id="UP000326912">
    <property type="component" value="Unassembled WGS sequence"/>
</dbReference>
<keyword evidence="1" id="KW-1133">Transmembrane helix</keyword>
<sequence length="322" mass="35717">MRHEKLNDIITLVIESTDERTAVMNWLYYHLDQQYQQPIVVVLPQDAVFRRPGDLRELQQVTAQHDARLVLVIEGNERLRLWARRHGFTVFSTVETCHRALNQRGNPPSWPSLSDGIRVQSEVRPVIEQSPVTSFTGQWNSYEGTDAGTQGETYHTALATVATATSRRASGQFTPASRTAGQVQVAERPFTPRVTEPLLLNLPTYGSVKGGERVREVRARATVALVEKEYDTPFLPDVEFSLDIPVPAEETGKVAAISTAVAPSPLRAHFLQLQQDKLLLTLVALVILGILGGIGFSYLLQVVQSTPSHQLPVSLIQAIWGI</sequence>
<keyword evidence="3" id="KW-1185">Reference proteome</keyword>
<comment type="caution">
    <text evidence="2">The sequence shown here is derived from an EMBL/GenBank/DDBJ whole genome shotgun (WGS) entry which is preliminary data.</text>
</comment>
<gene>
    <name evidence="2" type="ORF">KDW_11210</name>
</gene>
<feature type="transmembrane region" description="Helical" evidence="1">
    <location>
        <begin position="278"/>
        <end position="300"/>
    </location>
</feature>
<accession>A0A5J4KLB6</accession>
<evidence type="ECO:0000313" key="3">
    <source>
        <dbReference type="Proteomes" id="UP000326912"/>
    </source>
</evidence>
<organism evidence="2 3">
    <name type="scientific">Dictyobacter vulcani</name>
    <dbReference type="NCBI Taxonomy" id="2607529"/>
    <lineage>
        <taxon>Bacteria</taxon>
        <taxon>Bacillati</taxon>
        <taxon>Chloroflexota</taxon>
        <taxon>Ktedonobacteria</taxon>
        <taxon>Ktedonobacterales</taxon>
        <taxon>Dictyobacteraceae</taxon>
        <taxon>Dictyobacter</taxon>
    </lineage>
</organism>
<name>A0A5J4KLB6_9CHLR</name>
<proteinExistence type="predicted"/>
<protein>
    <submittedName>
        <fullName evidence="2">Uncharacterized protein</fullName>
    </submittedName>
</protein>
<dbReference type="RefSeq" id="WP_151755008.1">
    <property type="nucleotide sequence ID" value="NZ_BKZW01000001.1"/>
</dbReference>
<reference evidence="2 3" key="1">
    <citation type="submission" date="2019-10" db="EMBL/GenBank/DDBJ databases">
        <title>Dictyobacter vulcani sp. nov., within the class Ktedonobacteria, isolated from soil of volcanic Mt. Zao.</title>
        <authorList>
            <person name="Zheng Y."/>
            <person name="Wang C.M."/>
            <person name="Sakai Y."/>
            <person name="Abe K."/>
            <person name="Yokota A."/>
            <person name="Yabe S."/>
        </authorList>
    </citation>
    <scope>NUCLEOTIDE SEQUENCE [LARGE SCALE GENOMIC DNA]</scope>
    <source>
        <strain evidence="2 3">W12</strain>
    </source>
</reference>
<dbReference type="AlphaFoldDB" id="A0A5J4KLB6"/>
<keyword evidence="1" id="KW-0472">Membrane</keyword>
<evidence type="ECO:0000256" key="1">
    <source>
        <dbReference type="SAM" id="Phobius"/>
    </source>
</evidence>